<sequence length="278" mass="28542">MNAIDQNRLLQMRAAIVSQNQALQRAAGLESQAPSSFTQSLSDAVQAVNAQQAKASELSAAYGLGSLTLTVGGVAHNLTITASNNSLAGLADAINATGSGVRASVVSDQGQFRLVLKGETGTAKAFSLAADTGADPALAGLVGGLTLSQPASDAIIRVDGVEYNRPTNTITDIVPGVSLTLKKAEIGVAVSLGSVRPADALKQTVSDFVTVFNQLQTSLKEARQAVGGAGNLRALDRQLTALVSKALTGNAGINSWTCNGFVPVTYLIMPPWPRMRAG</sequence>
<keyword evidence="2" id="KW-0975">Bacterial flagellum</keyword>
<name>A0ABW4MGG7_9SPHN</name>
<dbReference type="PANTHER" id="PTHR30288">
    <property type="entry name" value="FLAGELLAR CAP/ASSEMBLY PROTEIN FLID"/>
    <property type="match status" value="1"/>
</dbReference>
<organism evidence="4 5">
    <name type="scientific">Sphingorhabdus buctiana</name>
    <dbReference type="NCBI Taxonomy" id="1508805"/>
    <lineage>
        <taxon>Bacteria</taxon>
        <taxon>Pseudomonadati</taxon>
        <taxon>Pseudomonadota</taxon>
        <taxon>Alphaproteobacteria</taxon>
        <taxon>Sphingomonadales</taxon>
        <taxon>Sphingomonadaceae</taxon>
        <taxon>Sphingorhabdus</taxon>
    </lineage>
</organism>
<evidence type="ECO:0000313" key="5">
    <source>
        <dbReference type="Proteomes" id="UP001597215"/>
    </source>
</evidence>
<dbReference type="Pfam" id="PF07196">
    <property type="entry name" value="Flagellin_IN"/>
    <property type="match status" value="1"/>
</dbReference>
<dbReference type="Proteomes" id="UP001597215">
    <property type="component" value="Unassembled WGS sequence"/>
</dbReference>
<keyword evidence="4" id="KW-0282">Flagellum</keyword>
<dbReference type="InterPro" id="IPR040026">
    <property type="entry name" value="FliD"/>
</dbReference>
<accession>A0ABW4MGG7</accession>
<keyword evidence="5" id="KW-1185">Reference proteome</keyword>
<dbReference type="InterPro" id="IPR010809">
    <property type="entry name" value="FliD_C"/>
</dbReference>
<evidence type="ECO:0000259" key="3">
    <source>
        <dbReference type="Pfam" id="PF07195"/>
    </source>
</evidence>
<feature type="domain" description="Flagellar hook-associated protein 2 C-terminal" evidence="3">
    <location>
        <begin position="151"/>
        <end position="224"/>
    </location>
</feature>
<dbReference type="EMBL" id="JBHUEL010000005">
    <property type="protein sequence ID" value="MFD1766612.1"/>
    <property type="molecule type" value="Genomic_DNA"/>
</dbReference>
<dbReference type="Pfam" id="PF07195">
    <property type="entry name" value="FliD_C"/>
    <property type="match status" value="1"/>
</dbReference>
<protein>
    <submittedName>
        <fullName evidence="4">Flagellar filament capping protein FliD</fullName>
    </submittedName>
</protein>
<reference evidence="5" key="1">
    <citation type="journal article" date="2019" name="Int. J. Syst. Evol. Microbiol.">
        <title>The Global Catalogue of Microorganisms (GCM) 10K type strain sequencing project: providing services to taxonomists for standard genome sequencing and annotation.</title>
        <authorList>
            <consortium name="The Broad Institute Genomics Platform"/>
            <consortium name="The Broad Institute Genome Sequencing Center for Infectious Disease"/>
            <person name="Wu L."/>
            <person name="Ma J."/>
        </authorList>
    </citation>
    <scope>NUCLEOTIDE SEQUENCE [LARGE SCALE GENOMIC DNA]</scope>
    <source>
        <strain evidence="5">CGMCC 1.12449</strain>
    </source>
</reference>
<feature type="non-terminal residue" evidence="4">
    <location>
        <position position="278"/>
    </location>
</feature>
<evidence type="ECO:0000313" key="4">
    <source>
        <dbReference type="EMBL" id="MFD1766612.1"/>
    </source>
</evidence>
<keyword evidence="4" id="KW-0966">Cell projection</keyword>
<dbReference type="InterPro" id="IPR010810">
    <property type="entry name" value="Flagellin_hook_IN_motif"/>
</dbReference>
<dbReference type="PANTHER" id="PTHR30288:SF0">
    <property type="entry name" value="FLAGELLAR HOOK-ASSOCIATED PROTEIN 2"/>
    <property type="match status" value="1"/>
</dbReference>
<dbReference type="RefSeq" id="WP_381512896.1">
    <property type="nucleotide sequence ID" value="NZ_JBHUEL010000005.1"/>
</dbReference>
<keyword evidence="4" id="KW-0969">Cilium</keyword>
<gene>
    <name evidence="4" type="primary">fliD</name>
    <name evidence="4" type="ORF">ACFSAG_07130</name>
</gene>
<comment type="caution">
    <text evidence="4">The sequence shown here is derived from an EMBL/GenBank/DDBJ whole genome shotgun (WGS) entry which is preliminary data.</text>
</comment>
<evidence type="ECO:0000256" key="2">
    <source>
        <dbReference type="ARBA" id="ARBA00023143"/>
    </source>
</evidence>
<comment type="subcellular location">
    <subcellularLocation>
        <location evidence="1">Bacterial flagellum</location>
    </subcellularLocation>
</comment>
<proteinExistence type="predicted"/>
<evidence type="ECO:0000256" key="1">
    <source>
        <dbReference type="ARBA" id="ARBA00004365"/>
    </source>
</evidence>